<feature type="transmembrane region" description="Helical" evidence="20">
    <location>
        <begin position="437"/>
        <end position="459"/>
    </location>
</feature>
<dbReference type="GO" id="GO:0005412">
    <property type="term" value="F:D-glucose:sodium symporter activity"/>
    <property type="evidence" value="ECO:0007669"/>
    <property type="project" value="TreeGrafter"/>
</dbReference>
<keyword evidence="3" id="KW-0813">Transport</keyword>
<evidence type="ECO:0000256" key="14">
    <source>
        <dbReference type="ARBA" id="ARBA00036553"/>
    </source>
</evidence>
<feature type="transmembrane region" description="Helical" evidence="20">
    <location>
        <begin position="404"/>
        <end position="425"/>
    </location>
</feature>
<evidence type="ECO:0000256" key="5">
    <source>
        <dbReference type="ARBA" id="ARBA00022597"/>
    </source>
</evidence>
<evidence type="ECO:0000256" key="9">
    <source>
        <dbReference type="ARBA" id="ARBA00023065"/>
    </source>
</evidence>
<keyword evidence="10 20" id="KW-0472">Membrane</keyword>
<dbReference type="PROSITE" id="PS00456">
    <property type="entry name" value="NA_SOLUT_SYMP_1"/>
    <property type="match status" value="1"/>
</dbReference>
<keyword evidence="9" id="KW-0406">Ion transport</keyword>
<reference evidence="21" key="1">
    <citation type="submission" date="2025-08" db="UniProtKB">
        <authorList>
            <consortium name="Ensembl"/>
        </authorList>
    </citation>
    <scope>IDENTIFICATION</scope>
</reference>
<dbReference type="PANTHER" id="PTHR11819">
    <property type="entry name" value="SOLUTE CARRIER FAMILY 5"/>
    <property type="match status" value="1"/>
</dbReference>
<dbReference type="InterPro" id="IPR038377">
    <property type="entry name" value="Na/Glc_symporter_sf"/>
</dbReference>
<keyword evidence="8" id="KW-0915">Sodium</keyword>
<dbReference type="InterPro" id="IPR018212">
    <property type="entry name" value="Na/solute_symporter_CS"/>
</dbReference>
<evidence type="ECO:0000256" key="3">
    <source>
        <dbReference type="ARBA" id="ARBA00022448"/>
    </source>
</evidence>
<feature type="transmembrane region" description="Helical" evidence="20">
    <location>
        <begin position="508"/>
        <end position="529"/>
    </location>
</feature>
<evidence type="ECO:0000256" key="15">
    <source>
        <dbReference type="ARBA" id="ARBA00039217"/>
    </source>
</evidence>
<feature type="transmembrane region" description="Helical" evidence="20">
    <location>
        <begin position="363"/>
        <end position="383"/>
    </location>
</feature>
<dbReference type="GO" id="GO:0016324">
    <property type="term" value="C:apical plasma membrane"/>
    <property type="evidence" value="ECO:0007669"/>
    <property type="project" value="UniProtKB-SubCell"/>
</dbReference>
<reference evidence="21" key="2">
    <citation type="submission" date="2025-09" db="UniProtKB">
        <authorList>
            <consortium name="Ensembl"/>
        </authorList>
    </citation>
    <scope>IDENTIFICATION</scope>
</reference>
<evidence type="ECO:0000256" key="8">
    <source>
        <dbReference type="ARBA" id="ARBA00023053"/>
    </source>
</evidence>
<comment type="catalytic activity">
    <reaction evidence="14">
        <text>D-fructopyranose(out) + Na(+)(out) = D-fructopyranose(in) + Na(+)(in)</text>
        <dbReference type="Rhea" id="RHEA:72915"/>
        <dbReference type="ChEBI" id="CHEBI:29101"/>
        <dbReference type="ChEBI" id="CHEBI:37714"/>
    </reaction>
    <physiologicalReaction direction="left-to-right" evidence="14">
        <dbReference type="Rhea" id="RHEA:72916"/>
    </physiologicalReaction>
</comment>
<evidence type="ECO:0000256" key="20">
    <source>
        <dbReference type="SAM" id="Phobius"/>
    </source>
</evidence>
<feature type="transmembrane region" description="Helical" evidence="20">
    <location>
        <begin position="295"/>
        <end position="316"/>
    </location>
</feature>
<keyword evidence="5" id="KW-0762">Sugar transport</keyword>
<evidence type="ECO:0000256" key="16">
    <source>
        <dbReference type="ARBA" id="ARBA00041339"/>
    </source>
</evidence>
<accession>A0A8B9MG11</accession>
<feature type="transmembrane region" description="Helical" evidence="20">
    <location>
        <begin position="196"/>
        <end position="216"/>
    </location>
</feature>
<feature type="transmembrane region" description="Helical" evidence="20">
    <location>
        <begin position="164"/>
        <end position="189"/>
    </location>
</feature>
<comment type="catalytic activity">
    <reaction evidence="13">
        <text>D-mannose(out) + Na(+)(out) = D-mannose(in) + Na(+)(in)</text>
        <dbReference type="Rhea" id="RHEA:72907"/>
        <dbReference type="ChEBI" id="CHEBI:4208"/>
        <dbReference type="ChEBI" id="CHEBI:29101"/>
    </reaction>
    <physiologicalReaction direction="left-to-right" evidence="13">
        <dbReference type="Rhea" id="RHEA:72908"/>
    </physiologicalReaction>
</comment>
<comment type="subcellular location">
    <subcellularLocation>
        <location evidence="1">Apical cell membrane</location>
        <topology evidence="1">Multi-pass membrane protein</topology>
    </subcellularLocation>
</comment>
<evidence type="ECO:0000256" key="19">
    <source>
        <dbReference type="RuleBase" id="RU362091"/>
    </source>
</evidence>
<dbReference type="PANTHER" id="PTHR11819:SF128">
    <property type="entry name" value="SODIUM_MANNOSE COTRANSPORTER SLC5A10"/>
    <property type="match status" value="1"/>
</dbReference>
<keyword evidence="12" id="KW-0739">Sodium transport</keyword>
<evidence type="ECO:0000256" key="12">
    <source>
        <dbReference type="ARBA" id="ARBA00023201"/>
    </source>
</evidence>
<evidence type="ECO:0000256" key="10">
    <source>
        <dbReference type="ARBA" id="ARBA00023136"/>
    </source>
</evidence>
<dbReference type="Pfam" id="PF00474">
    <property type="entry name" value="SSF"/>
    <property type="match status" value="1"/>
</dbReference>
<dbReference type="PROSITE" id="PS50283">
    <property type="entry name" value="NA_SOLUT_SYMP_3"/>
    <property type="match status" value="1"/>
</dbReference>
<protein>
    <recommendedName>
        <fullName evidence="15">Sodium/mannose cotransporter SLC5A10</fullName>
    </recommendedName>
    <alternativeName>
        <fullName evidence="16">Sodium/glucose cotransporter 5</fullName>
    </alternativeName>
    <alternativeName>
        <fullName evidence="17">Solute carrier family 5 member 10</fullName>
    </alternativeName>
</protein>
<dbReference type="FunFam" id="1.20.1730.10:FF:000004">
    <property type="entry name" value="sodium/glucose cotransporter 5 isoform X1"/>
    <property type="match status" value="1"/>
</dbReference>
<feature type="transmembrane region" description="Helical" evidence="20">
    <location>
        <begin position="16"/>
        <end position="37"/>
    </location>
</feature>
<comment type="similarity">
    <text evidence="2 19">Belongs to the sodium:solute symporter (SSF) (TC 2.A.21) family.</text>
</comment>
<keyword evidence="6 20" id="KW-0812">Transmembrane</keyword>
<keyword evidence="4" id="KW-1003">Cell membrane</keyword>
<evidence type="ECO:0000256" key="1">
    <source>
        <dbReference type="ARBA" id="ARBA00004424"/>
    </source>
</evidence>
<evidence type="ECO:0000313" key="22">
    <source>
        <dbReference type="Proteomes" id="UP000694541"/>
    </source>
</evidence>
<name>A0A8B9MG11_9AVES</name>
<keyword evidence="22" id="KW-1185">Reference proteome</keyword>
<comment type="function">
    <text evidence="18">Electrogenic Na+-coupled sugar symporter that actively transports D-mannose or D-fructose at the plasma membrane, with a Na+ to sugar coupling ratio of 1:1. Transporter activity is driven by a transmembrane Na+ electrochemical gradient set by the Na+/K+ pump. Exclusively recognizes sugar substrates having a pyranose ring with an axial hydroxyl group on carbon 2. Has likely evolved to enable renal reabsorption of D-mannose, an important constituent of oligosaccharide chains of glycoproteins. Contributes to dietary D-fructose reabsorption from glomerular filtrate across the brush border of the kidney.</text>
</comment>
<dbReference type="AlphaFoldDB" id="A0A8B9MG11"/>
<evidence type="ECO:0000256" key="13">
    <source>
        <dbReference type="ARBA" id="ARBA00036082"/>
    </source>
</evidence>
<dbReference type="PROSITE" id="PS00457">
    <property type="entry name" value="NA_SOLUT_SYMP_2"/>
    <property type="match status" value="1"/>
</dbReference>
<feature type="transmembrane region" description="Helical" evidence="20">
    <location>
        <begin position="466"/>
        <end position="488"/>
    </location>
</feature>
<keyword evidence="7 20" id="KW-1133">Transmembrane helix</keyword>
<dbReference type="Ensembl" id="ENSANIT00000004924.1">
    <property type="protein sequence ID" value="ENSANIP00000004770.1"/>
    <property type="gene ID" value="ENSANIG00000003224.1"/>
</dbReference>
<evidence type="ECO:0000256" key="4">
    <source>
        <dbReference type="ARBA" id="ARBA00022475"/>
    </source>
</evidence>
<evidence type="ECO:0000256" key="11">
    <source>
        <dbReference type="ARBA" id="ARBA00023180"/>
    </source>
</evidence>
<dbReference type="NCBIfam" id="TIGR00813">
    <property type="entry name" value="sss"/>
    <property type="match status" value="1"/>
</dbReference>
<feature type="transmembrane region" description="Helical" evidence="20">
    <location>
        <begin position="256"/>
        <end position="274"/>
    </location>
</feature>
<keyword evidence="11" id="KW-0325">Glycoprotein</keyword>
<sequence>MEGNSTAGSFTPLQQFSIADLVVVVVYFSLNVAVGIWSSCRVNRNTISGYFLAGRDMAWWPIGASLFASSEGSGLFIGLAGTGAAGGIAVTGFEWNVRNVSAMIALFSPWQIVTMPEYLQRRFGGERIRMYLSGLSLLLSIFTKISTDLYSGALFVQVCLGWDLYLSTVLMLVVTGLYTIAGGLAAVIYTDALQTLIMVLGAIVLAVKAFNEIGGYPNLEEAYLKAVPSKIVPNTTCHLPRADAMHLFRDPVSGDLPWTGMTFGLSIMATWYWCTDQVIVQRSLSAKSLSHAKAGSILASYLKMLPLFVIIMPGMISRVLYPDTVACVDPEECTRVCGAAVGCSNIAYPKLVVELMPSGLRGLMIAVMMAALMSSLTSIFNSSSTLFTMDIWRKLRPGAGERELLLVGRVVTVVLVALSVVWIPILQSSSGGQLYVYIQAVTSYLAPPVTAVFVLAVFWPRANERGAFWGLMAGLVLGLARMGLELAYPVPRCGVPDRRPWLLADIHYLHFAVLLCAITGAVVVGGSLLTPPRMAWMLRASVSPGLCHLPQGGWSPWLSVPNTHRRSAPGSCSATLSRHQPSKAKGPLAVVLKDTTEPPFWARVCGINAVVLMCVNIFCYAYFA</sequence>
<evidence type="ECO:0000256" key="7">
    <source>
        <dbReference type="ARBA" id="ARBA00022989"/>
    </source>
</evidence>
<dbReference type="InterPro" id="IPR001734">
    <property type="entry name" value="Na/solute_symporter"/>
</dbReference>
<evidence type="ECO:0000313" key="21">
    <source>
        <dbReference type="Ensembl" id="ENSANIP00000004770.1"/>
    </source>
</evidence>
<evidence type="ECO:0000256" key="17">
    <source>
        <dbReference type="ARBA" id="ARBA00042835"/>
    </source>
</evidence>
<evidence type="ECO:0000256" key="6">
    <source>
        <dbReference type="ARBA" id="ARBA00022692"/>
    </source>
</evidence>
<proteinExistence type="inferred from homology"/>
<evidence type="ECO:0000256" key="18">
    <source>
        <dbReference type="ARBA" id="ARBA00045692"/>
    </source>
</evidence>
<evidence type="ECO:0000256" key="2">
    <source>
        <dbReference type="ARBA" id="ARBA00006434"/>
    </source>
</evidence>
<feature type="transmembrane region" description="Helical" evidence="20">
    <location>
        <begin position="600"/>
        <end position="623"/>
    </location>
</feature>
<organism evidence="21 22">
    <name type="scientific">Accipiter nisus</name>
    <name type="common">Eurasian sparrowhawk</name>
    <dbReference type="NCBI Taxonomy" id="211598"/>
    <lineage>
        <taxon>Eukaryota</taxon>
        <taxon>Metazoa</taxon>
        <taxon>Chordata</taxon>
        <taxon>Craniata</taxon>
        <taxon>Vertebrata</taxon>
        <taxon>Euteleostomi</taxon>
        <taxon>Archelosauria</taxon>
        <taxon>Archosauria</taxon>
        <taxon>Dinosauria</taxon>
        <taxon>Saurischia</taxon>
        <taxon>Theropoda</taxon>
        <taxon>Coelurosauria</taxon>
        <taxon>Aves</taxon>
        <taxon>Neognathae</taxon>
        <taxon>Neoaves</taxon>
        <taxon>Telluraves</taxon>
        <taxon>Accipitrimorphae</taxon>
        <taxon>Accipitriformes</taxon>
        <taxon>Accipitridae</taxon>
        <taxon>Accipitrinae</taxon>
        <taxon>Accipiter</taxon>
    </lineage>
</organism>
<dbReference type="Gene3D" id="1.20.1730.10">
    <property type="entry name" value="Sodium/glucose cotransporter"/>
    <property type="match status" value="1"/>
</dbReference>
<feature type="transmembrane region" description="Helical" evidence="20">
    <location>
        <begin position="131"/>
        <end position="158"/>
    </location>
</feature>
<dbReference type="Proteomes" id="UP000694541">
    <property type="component" value="Unplaced"/>
</dbReference>